<dbReference type="Proteomes" id="UP000306740">
    <property type="component" value="Unassembled WGS sequence"/>
</dbReference>
<accession>A0A5C4M8S5</accession>
<dbReference type="RefSeq" id="WP_139106810.1">
    <property type="nucleotide sequence ID" value="NZ_VDFR01000129.1"/>
</dbReference>
<name>A0A5C4M8S5_9ACTN</name>
<evidence type="ECO:0000256" key="1">
    <source>
        <dbReference type="SAM" id="Phobius"/>
    </source>
</evidence>
<keyword evidence="1" id="KW-0472">Membrane</keyword>
<feature type="transmembrane region" description="Helical" evidence="1">
    <location>
        <begin position="204"/>
        <end position="223"/>
    </location>
</feature>
<dbReference type="OrthoDB" id="3204158at2"/>
<evidence type="ECO:0000313" key="4">
    <source>
        <dbReference type="Proteomes" id="UP000306740"/>
    </source>
</evidence>
<organism evidence="2 4">
    <name type="scientific">Mumia zhuanghuii</name>
    <dbReference type="NCBI Taxonomy" id="2585211"/>
    <lineage>
        <taxon>Bacteria</taxon>
        <taxon>Bacillati</taxon>
        <taxon>Actinomycetota</taxon>
        <taxon>Actinomycetes</taxon>
        <taxon>Propionibacteriales</taxon>
        <taxon>Nocardioidaceae</taxon>
        <taxon>Mumia</taxon>
    </lineage>
</organism>
<protein>
    <submittedName>
        <fullName evidence="2">Uncharacterized protein</fullName>
    </submittedName>
</protein>
<feature type="transmembrane region" description="Helical" evidence="1">
    <location>
        <begin position="177"/>
        <end position="198"/>
    </location>
</feature>
<keyword evidence="1" id="KW-1133">Transmembrane helix</keyword>
<feature type="transmembrane region" description="Helical" evidence="1">
    <location>
        <begin position="396"/>
        <end position="415"/>
    </location>
</feature>
<keyword evidence="1" id="KW-0812">Transmembrane</keyword>
<reference evidence="2 4" key="1">
    <citation type="submission" date="2019-05" db="EMBL/GenBank/DDBJ databases">
        <title>Mumia sp. nov., isolated from the intestinal contents of plateau pika (Ochotona curzoniae) in the Qinghai-Tibet plateau of China.</title>
        <authorList>
            <person name="Tian Z."/>
        </authorList>
    </citation>
    <scope>NUCLEOTIDE SEQUENCE [LARGE SCALE GENOMIC DNA]</scope>
    <source>
        <strain evidence="4">527</strain>
        <strain evidence="2">Z527</strain>
    </source>
</reference>
<evidence type="ECO:0000313" key="2">
    <source>
        <dbReference type="EMBL" id="TNC29849.1"/>
    </source>
</evidence>
<dbReference type="AlphaFoldDB" id="A0A5C4M8S5"/>
<feature type="transmembrane region" description="Helical" evidence="1">
    <location>
        <begin position="365"/>
        <end position="384"/>
    </location>
</feature>
<evidence type="ECO:0000313" key="3">
    <source>
        <dbReference type="EMBL" id="TNC37102.1"/>
    </source>
</evidence>
<proteinExistence type="predicted"/>
<sequence length="439" mass="46716">MTEARQVRWTTGRGLSIPAARHVRLVADGGELWLHDSDAEPRLLGTAASLTSAHLRTHRELRSLRRWPADPADESLLRRLPTSGVLRGLEAERDRQEALAPSGALVVSGPDGPVVTVPLLDVVPPAAPVSDAVRTSGAAALVRTLGLTLQAGPPLDRAQRTAESRVLLRPQRRLLRLARLVWTTAVVSAVIGMVAVQTDVDWPAWPYDVACVLAVAATTGLVWSRLAFRRLTRAPLEAAGRSVYEVPGDVAGTQLQLGRDDVVVVRPYEAQETWLPGPASAGVTRLELGAAQVQLRDAEGTLLAAFVTAELVPDPADAERLRACCETAGIEVTAGALDAALGTGATTPLRPVDGRAGWELTDREFGALGLTVPVVCGLAAAVGLVPPLGPGADLTAFGPLLVAADLACLLAVVWGEVSQRRWRRRVARVHRQYEQEHAR</sequence>
<dbReference type="EMBL" id="VDFR01000229">
    <property type="protein sequence ID" value="TNC29849.1"/>
    <property type="molecule type" value="Genomic_DNA"/>
</dbReference>
<gene>
    <name evidence="3" type="ORF">FHE65_25335</name>
    <name evidence="2" type="ORF">FHE65_33390</name>
</gene>
<dbReference type="EMBL" id="VDFR01000129">
    <property type="protein sequence ID" value="TNC37102.1"/>
    <property type="molecule type" value="Genomic_DNA"/>
</dbReference>
<comment type="caution">
    <text evidence="2">The sequence shown here is derived from an EMBL/GenBank/DDBJ whole genome shotgun (WGS) entry which is preliminary data.</text>
</comment>